<dbReference type="CDD" id="cd05154">
    <property type="entry name" value="ACAD10_11_N-like"/>
    <property type="match status" value="1"/>
</dbReference>
<gene>
    <name evidence="2" type="ORF">RSO01_79470</name>
</gene>
<reference evidence="2 3" key="1">
    <citation type="submission" date="2019-07" db="EMBL/GenBank/DDBJ databases">
        <title>Whole genome shotgun sequence of Reyranella soli NBRC 108950.</title>
        <authorList>
            <person name="Hosoyama A."/>
            <person name="Uohara A."/>
            <person name="Ohji S."/>
            <person name="Ichikawa N."/>
        </authorList>
    </citation>
    <scope>NUCLEOTIDE SEQUENCE [LARGE SCALE GENOMIC DNA]</scope>
    <source>
        <strain evidence="2 3">NBRC 108950</strain>
    </source>
</reference>
<evidence type="ECO:0000313" key="2">
    <source>
        <dbReference type="EMBL" id="GEP60781.1"/>
    </source>
</evidence>
<evidence type="ECO:0000259" key="1">
    <source>
        <dbReference type="Pfam" id="PF01636"/>
    </source>
</evidence>
<dbReference type="OrthoDB" id="3806873at2"/>
<feature type="domain" description="Aminoglycoside phosphotransferase" evidence="1">
    <location>
        <begin position="40"/>
        <end position="263"/>
    </location>
</feature>
<keyword evidence="3" id="KW-1185">Reference proteome</keyword>
<proteinExistence type="predicted"/>
<organism evidence="2 3">
    <name type="scientific">Reyranella soli</name>
    <dbReference type="NCBI Taxonomy" id="1230389"/>
    <lineage>
        <taxon>Bacteria</taxon>
        <taxon>Pseudomonadati</taxon>
        <taxon>Pseudomonadota</taxon>
        <taxon>Alphaproteobacteria</taxon>
        <taxon>Hyphomicrobiales</taxon>
        <taxon>Reyranellaceae</taxon>
        <taxon>Reyranella</taxon>
    </lineage>
</organism>
<name>A0A512NP98_9HYPH</name>
<dbReference type="PANTHER" id="PTHR47829:SF3">
    <property type="entry name" value="AMINOGLYCOSIDE PHOSPHOTRANSFERASE DOMAIN-CONTAINING PROTEIN"/>
    <property type="match status" value="1"/>
</dbReference>
<dbReference type="GO" id="GO:0016740">
    <property type="term" value="F:transferase activity"/>
    <property type="evidence" value="ECO:0007669"/>
    <property type="project" value="UniProtKB-KW"/>
</dbReference>
<dbReference type="Gene3D" id="3.30.200.20">
    <property type="entry name" value="Phosphorylase Kinase, domain 1"/>
    <property type="match status" value="1"/>
</dbReference>
<keyword evidence="2" id="KW-0808">Transferase</keyword>
<dbReference type="InterPro" id="IPR002575">
    <property type="entry name" value="Aminoglycoside_PTrfase"/>
</dbReference>
<dbReference type="InterPro" id="IPR041726">
    <property type="entry name" value="ACAD10_11_N"/>
</dbReference>
<protein>
    <submittedName>
        <fullName evidence="2">Aminoglycoside phosphotransferase</fullName>
    </submittedName>
</protein>
<dbReference type="RefSeq" id="WP_147156114.1">
    <property type="nucleotide sequence ID" value="NZ_BKAJ01000182.1"/>
</dbReference>
<dbReference type="Pfam" id="PF01636">
    <property type="entry name" value="APH"/>
    <property type="match status" value="1"/>
</dbReference>
<dbReference type="InterPro" id="IPR011009">
    <property type="entry name" value="Kinase-like_dom_sf"/>
</dbReference>
<dbReference type="InterPro" id="IPR052898">
    <property type="entry name" value="ACAD10-like"/>
</dbReference>
<sequence>MSELPDNLTPVRANHAFDEARLADYMKAHVDGYRGPARLLQFEGGQSNPTFHITDGGGRMYVLRKKPPGKLLPSAHQVDREYRVIKALSDHTDVPVPKPYALCQDDGVIGTAFYIMEFTPGRVLADPRMPDVSPADRAKIFDSMNDVLARIHNVDYRAVGLGDFGREGQYIQRQISRWSSQYDLARTEHIEAMEQLKQWLPANIPPGDETRINHGDYRLGNTIVHPTEPRIVAVLDWELSTLGHPLADLGYNCMMYHFGEGFGASGGYAGLDLKAFGIPTEPEYLAAYARRTGRKEVPSFDFYLAFSLFRLAAIVQGVYKRGLDGNASSETATKYGNRAKALADMAWSMVEKRA</sequence>
<dbReference type="Gene3D" id="3.90.1200.10">
    <property type="match status" value="1"/>
</dbReference>
<dbReference type="SUPFAM" id="SSF56112">
    <property type="entry name" value="Protein kinase-like (PK-like)"/>
    <property type="match status" value="1"/>
</dbReference>
<dbReference type="AlphaFoldDB" id="A0A512NP98"/>
<dbReference type="EMBL" id="BKAJ01000182">
    <property type="protein sequence ID" value="GEP60781.1"/>
    <property type="molecule type" value="Genomic_DNA"/>
</dbReference>
<evidence type="ECO:0000313" key="3">
    <source>
        <dbReference type="Proteomes" id="UP000321058"/>
    </source>
</evidence>
<accession>A0A512NP98</accession>
<comment type="caution">
    <text evidence="2">The sequence shown here is derived from an EMBL/GenBank/DDBJ whole genome shotgun (WGS) entry which is preliminary data.</text>
</comment>
<dbReference type="Proteomes" id="UP000321058">
    <property type="component" value="Unassembled WGS sequence"/>
</dbReference>
<dbReference type="PANTHER" id="PTHR47829">
    <property type="entry name" value="HYDROLASE, PUTATIVE (AFU_ORTHOLOGUE AFUA_1G12880)-RELATED"/>
    <property type="match status" value="1"/>
</dbReference>